<dbReference type="Gene3D" id="2.60.40.2020">
    <property type="match status" value="1"/>
</dbReference>
<dbReference type="Pfam" id="PF13365">
    <property type="entry name" value="Trypsin_2"/>
    <property type="match status" value="1"/>
</dbReference>
<dbReference type="InterPro" id="IPR036331">
    <property type="entry name" value="Chagasin-like_sf"/>
</dbReference>
<sequence>LHDGQTLPARVVNAAPVTDLACIKIEATGLSTLKFGPAAALEAGQKLMLVGYSVGEFGAIHLEVVDPDYPLQLPMGEIPVVKVRSAESSEGALDIMEKFAGTAGGPVVNKMGEVVGVMLAVDPETGESFVVPVDYPGLVLLMRNCGGEVSAYVDPEKTISIRVGQEFAIGLHVVLRLGPKWVESHDNDVVALVGEAYIPDDVTKPGCGGYQYFRFRALKASEKEIALALKHSGTEPVVEEKVFKVEIK</sequence>
<keyword evidence="2" id="KW-0789">Thiol protease inhibitor</keyword>
<reference evidence="4" key="1">
    <citation type="journal article" date="2014" name="Front. Microbiol.">
        <title>High frequency of phylogenetically diverse reductive dehalogenase-homologous genes in deep subseafloor sedimentary metagenomes.</title>
        <authorList>
            <person name="Kawai M."/>
            <person name="Futagami T."/>
            <person name="Toyoda A."/>
            <person name="Takaki Y."/>
            <person name="Nishi S."/>
            <person name="Hori S."/>
            <person name="Arai W."/>
            <person name="Tsubouchi T."/>
            <person name="Morono Y."/>
            <person name="Uchiyama I."/>
            <person name="Ito T."/>
            <person name="Fujiyama A."/>
            <person name="Inagaki F."/>
            <person name="Takami H."/>
        </authorList>
    </citation>
    <scope>NUCLEOTIDE SEQUENCE</scope>
    <source>
        <strain evidence="4">Expedition CK06-06</strain>
    </source>
</reference>
<feature type="domain" description="Proteinase inhibitor I42 chagasin" evidence="3">
    <location>
        <begin position="161"/>
        <end position="247"/>
    </location>
</feature>
<dbReference type="EMBL" id="BARU01031477">
    <property type="protein sequence ID" value="GAH74835.1"/>
    <property type="molecule type" value="Genomic_DNA"/>
</dbReference>
<gene>
    <name evidence="4" type="ORF">S03H2_49777</name>
</gene>
<dbReference type="Pfam" id="PF09394">
    <property type="entry name" value="Inhibitor_I42"/>
    <property type="match status" value="1"/>
</dbReference>
<dbReference type="SUPFAM" id="SSF141066">
    <property type="entry name" value="ICP-like"/>
    <property type="match status" value="1"/>
</dbReference>
<evidence type="ECO:0000259" key="3">
    <source>
        <dbReference type="Pfam" id="PF09394"/>
    </source>
</evidence>
<proteinExistence type="predicted"/>
<feature type="non-terminal residue" evidence="4">
    <location>
        <position position="1"/>
    </location>
</feature>
<dbReference type="InterPro" id="IPR009003">
    <property type="entry name" value="Peptidase_S1_PA"/>
</dbReference>
<comment type="caution">
    <text evidence="4">The sequence shown here is derived from an EMBL/GenBank/DDBJ whole genome shotgun (WGS) entry which is preliminary data.</text>
</comment>
<organism evidence="4">
    <name type="scientific">marine sediment metagenome</name>
    <dbReference type="NCBI Taxonomy" id="412755"/>
    <lineage>
        <taxon>unclassified sequences</taxon>
        <taxon>metagenomes</taxon>
        <taxon>ecological metagenomes</taxon>
    </lineage>
</organism>
<dbReference type="SUPFAM" id="SSF50494">
    <property type="entry name" value="Trypsin-like serine proteases"/>
    <property type="match status" value="1"/>
</dbReference>
<evidence type="ECO:0000313" key="4">
    <source>
        <dbReference type="EMBL" id="GAH74835.1"/>
    </source>
</evidence>
<evidence type="ECO:0000256" key="1">
    <source>
        <dbReference type="ARBA" id="ARBA00022690"/>
    </source>
</evidence>
<dbReference type="AlphaFoldDB" id="X1J006"/>
<evidence type="ECO:0000256" key="2">
    <source>
        <dbReference type="ARBA" id="ARBA00022704"/>
    </source>
</evidence>
<dbReference type="GO" id="GO:0004869">
    <property type="term" value="F:cysteine-type endopeptidase inhibitor activity"/>
    <property type="evidence" value="ECO:0007669"/>
    <property type="project" value="UniProtKB-KW"/>
</dbReference>
<keyword evidence="1" id="KW-0646">Protease inhibitor</keyword>
<accession>X1J006</accession>
<dbReference type="Gene3D" id="2.40.10.120">
    <property type="match status" value="1"/>
</dbReference>
<dbReference type="InterPro" id="IPR018990">
    <property type="entry name" value="Prot_inh_I42_chagasin"/>
</dbReference>
<protein>
    <recommendedName>
        <fullName evidence="3">Proteinase inhibitor I42 chagasin domain-containing protein</fullName>
    </recommendedName>
</protein>
<name>X1J006_9ZZZZ</name>